<evidence type="ECO:0000313" key="3">
    <source>
        <dbReference type="Proteomes" id="UP001597368"/>
    </source>
</evidence>
<keyword evidence="3" id="KW-1185">Reference proteome</keyword>
<dbReference type="Pfam" id="PF05787">
    <property type="entry name" value="PhoX"/>
    <property type="match status" value="1"/>
</dbReference>
<dbReference type="RefSeq" id="WP_379571503.1">
    <property type="nucleotide sequence ID" value="NZ_JBHUFV010000015.1"/>
</dbReference>
<dbReference type="Proteomes" id="UP001597368">
    <property type="component" value="Unassembled WGS sequence"/>
</dbReference>
<dbReference type="EMBL" id="JBHUFV010000015">
    <property type="protein sequence ID" value="MFD1931359.1"/>
    <property type="molecule type" value="Genomic_DNA"/>
</dbReference>
<evidence type="ECO:0000256" key="1">
    <source>
        <dbReference type="SAM" id="MobiDB-lite"/>
    </source>
</evidence>
<accession>A0ABW4SQD7</accession>
<reference evidence="3" key="1">
    <citation type="journal article" date="2019" name="Int. J. Syst. Evol. Microbiol.">
        <title>The Global Catalogue of Microorganisms (GCM) 10K type strain sequencing project: providing services to taxonomists for standard genome sequencing and annotation.</title>
        <authorList>
            <consortium name="The Broad Institute Genomics Platform"/>
            <consortium name="The Broad Institute Genome Sequencing Center for Infectious Disease"/>
            <person name="Wu L."/>
            <person name="Ma J."/>
        </authorList>
    </citation>
    <scope>NUCLEOTIDE SEQUENCE [LARGE SCALE GENOMIC DNA]</scope>
    <source>
        <strain evidence="3">ICMP 6774ER</strain>
    </source>
</reference>
<organism evidence="2 3">
    <name type="scientific">Nonomuraea mangrovi</name>
    <dbReference type="NCBI Taxonomy" id="2316207"/>
    <lineage>
        <taxon>Bacteria</taxon>
        <taxon>Bacillati</taxon>
        <taxon>Actinomycetota</taxon>
        <taxon>Actinomycetes</taxon>
        <taxon>Streptosporangiales</taxon>
        <taxon>Streptosporangiaceae</taxon>
        <taxon>Nonomuraea</taxon>
    </lineage>
</organism>
<protein>
    <submittedName>
        <fullName evidence="2">Alkaline phosphatase PhoX</fullName>
    </submittedName>
</protein>
<name>A0ABW4SQD7_9ACTN</name>
<gene>
    <name evidence="2" type="ORF">ACFSKW_07725</name>
</gene>
<feature type="region of interest" description="Disordered" evidence="1">
    <location>
        <begin position="1"/>
        <end position="26"/>
    </location>
</feature>
<proteinExistence type="predicted"/>
<comment type="caution">
    <text evidence="2">The sequence shown here is derived from an EMBL/GenBank/DDBJ whole genome shotgun (WGS) entry which is preliminary data.</text>
</comment>
<sequence>MTARGNRVHDSFPLRSPTGGPARHAANETWSGRLRLVYESPGSMVLDLPDNITTSPRGTLVLCEDGGADNYLRGITRRGEIFDFSRPAPVDGDPGAEFAGSTFGPGGQTLYVNVQSSEGLSIAIWGPWHWGAF</sequence>
<evidence type="ECO:0000313" key="2">
    <source>
        <dbReference type="EMBL" id="MFD1931359.1"/>
    </source>
</evidence>
<dbReference type="InterPro" id="IPR008557">
    <property type="entry name" value="PhoX"/>
</dbReference>